<dbReference type="PANTHER" id="PTHR21230">
    <property type="entry name" value="VESICLE TRANSPORT V-SNARE PROTEIN VTI1-RELATED"/>
    <property type="match status" value="1"/>
</dbReference>
<comment type="function">
    <text evidence="7">Involved in transport of proteins from the cis/medial-Golgi to the trans-Golgi network.</text>
</comment>
<dbReference type="PANTHER" id="PTHR21230:SF1">
    <property type="entry name" value="GOLGI SNAP RECEPTOR COMPLEX MEMBER 2"/>
    <property type="match status" value="1"/>
</dbReference>
<evidence type="ECO:0000256" key="7">
    <source>
        <dbReference type="ARBA" id="ARBA00037078"/>
    </source>
</evidence>
<evidence type="ECO:0000256" key="9">
    <source>
        <dbReference type="ARBA" id="ARBA00038172"/>
    </source>
</evidence>
<evidence type="ECO:0000313" key="12">
    <source>
        <dbReference type="Proteomes" id="UP001159363"/>
    </source>
</evidence>
<proteinExistence type="inferred from homology"/>
<keyword evidence="3" id="KW-0653">Protein transport</keyword>
<evidence type="ECO:0000256" key="1">
    <source>
        <dbReference type="ARBA" id="ARBA00022448"/>
    </source>
</evidence>
<gene>
    <name evidence="11" type="ORF">PR048_027160</name>
</gene>
<dbReference type="Pfam" id="PF12352">
    <property type="entry name" value="V-SNARE_C"/>
    <property type="match status" value="1"/>
</dbReference>
<dbReference type="Gene3D" id="1.20.5.110">
    <property type="match status" value="1"/>
</dbReference>
<dbReference type="PIRSF" id="PIRSF028865">
    <property type="entry name" value="Membrin-2"/>
    <property type="match status" value="1"/>
</dbReference>
<evidence type="ECO:0000256" key="8">
    <source>
        <dbReference type="ARBA" id="ARBA00037862"/>
    </source>
</evidence>
<accession>A0ABQ9GEN2</accession>
<keyword evidence="1" id="KW-0813">Transport</keyword>
<keyword evidence="6 10" id="KW-0472">Membrane</keyword>
<organism evidence="11 12">
    <name type="scientific">Dryococelus australis</name>
    <dbReference type="NCBI Taxonomy" id="614101"/>
    <lineage>
        <taxon>Eukaryota</taxon>
        <taxon>Metazoa</taxon>
        <taxon>Ecdysozoa</taxon>
        <taxon>Arthropoda</taxon>
        <taxon>Hexapoda</taxon>
        <taxon>Insecta</taxon>
        <taxon>Pterygota</taxon>
        <taxon>Neoptera</taxon>
        <taxon>Polyneoptera</taxon>
        <taxon>Phasmatodea</taxon>
        <taxon>Verophasmatodea</taxon>
        <taxon>Anareolatae</taxon>
        <taxon>Phasmatidae</taxon>
        <taxon>Eurycanthinae</taxon>
        <taxon>Dryococelus</taxon>
    </lineage>
</organism>
<keyword evidence="5" id="KW-0333">Golgi apparatus</keyword>
<dbReference type="InterPro" id="IPR027027">
    <property type="entry name" value="GOSR2/Membrin/Bos1"/>
</dbReference>
<keyword evidence="4 10" id="KW-1133">Transmembrane helix</keyword>
<keyword evidence="12" id="KW-1185">Reference proteome</keyword>
<evidence type="ECO:0000256" key="3">
    <source>
        <dbReference type="ARBA" id="ARBA00022927"/>
    </source>
</evidence>
<reference evidence="11 12" key="1">
    <citation type="submission" date="2023-02" db="EMBL/GenBank/DDBJ databases">
        <title>LHISI_Scaffold_Assembly.</title>
        <authorList>
            <person name="Stuart O.P."/>
            <person name="Cleave R."/>
            <person name="Magrath M.J.L."/>
            <person name="Mikheyev A.S."/>
        </authorList>
    </citation>
    <scope>NUCLEOTIDE SEQUENCE [LARGE SCALE GENOMIC DNA]</scope>
    <source>
        <strain evidence="11">Daus_M_001</strain>
        <tissue evidence="11">Leg muscle</tissue>
    </source>
</reference>
<dbReference type="EMBL" id="JARBHB010000012">
    <property type="protein sequence ID" value="KAJ8870859.1"/>
    <property type="molecule type" value="Genomic_DNA"/>
</dbReference>
<comment type="subcellular location">
    <subcellularLocation>
        <location evidence="8">Golgi apparatus</location>
        <location evidence="8">cis-Golgi network membrane</location>
        <topology evidence="8">Single-pass type IV membrane protein</topology>
    </subcellularLocation>
</comment>
<sequence length="148" mass="17088">MRVDQLKYDNVHLQAALRNFMNRDYMRRQQEEEREALLSYKFSYDGAADGDTSILIDHSLQQHTSLQNVNRGVDDMLLSGSNVLQNLRDQRSTLKGAHRRLFDIANTLGLSNSTMRFIERRAYQDKFVLLGGMFITLVVMALVVVYLT</sequence>
<keyword evidence="2 10" id="KW-0812">Transmembrane</keyword>
<evidence type="ECO:0000256" key="2">
    <source>
        <dbReference type="ARBA" id="ARBA00022692"/>
    </source>
</evidence>
<dbReference type="SUPFAM" id="SSF58038">
    <property type="entry name" value="SNARE fusion complex"/>
    <property type="match status" value="1"/>
</dbReference>
<evidence type="ECO:0000256" key="6">
    <source>
        <dbReference type="ARBA" id="ARBA00023136"/>
    </source>
</evidence>
<comment type="similarity">
    <text evidence="9">Belongs to the GOSR2 family.</text>
</comment>
<evidence type="ECO:0000256" key="10">
    <source>
        <dbReference type="SAM" id="Phobius"/>
    </source>
</evidence>
<name>A0ABQ9GEN2_9NEOP</name>
<dbReference type="PROSITE" id="PS50096">
    <property type="entry name" value="IQ"/>
    <property type="match status" value="1"/>
</dbReference>
<evidence type="ECO:0008006" key="13">
    <source>
        <dbReference type="Google" id="ProtNLM"/>
    </source>
</evidence>
<dbReference type="CDD" id="cd15863">
    <property type="entry name" value="SNARE_GS27"/>
    <property type="match status" value="1"/>
</dbReference>
<dbReference type="Proteomes" id="UP001159363">
    <property type="component" value="Chromosome 11"/>
</dbReference>
<protein>
    <recommendedName>
        <fullName evidence="13">Golgi SNAP receptor complex member 2</fullName>
    </recommendedName>
</protein>
<feature type="transmembrane region" description="Helical" evidence="10">
    <location>
        <begin position="127"/>
        <end position="147"/>
    </location>
</feature>
<evidence type="ECO:0000256" key="4">
    <source>
        <dbReference type="ARBA" id="ARBA00022989"/>
    </source>
</evidence>
<comment type="caution">
    <text evidence="11">The sequence shown here is derived from an EMBL/GenBank/DDBJ whole genome shotgun (WGS) entry which is preliminary data.</text>
</comment>
<evidence type="ECO:0000256" key="5">
    <source>
        <dbReference type="ARBA" id="ARBA00023034"/>
    </source>
</evidence>
<evidence type="ECO:0000313" key="11">
    <source>
        <dbReference type="EMBL" id="KAJ8870859.1"/>
    </source>
</evidence>